<dbReference type="Gene3D" id="3.40.640.10">
    <property type="entry name" value="Type I PLP-dependent aspartate aminotransferase-like (Major domain)"/>
    <property type="match status" value="1"/>
</dbReference>
<evidence type="ECO:0000256" key="2">
    <source>
        <dbReference type="ARBA" id="ARBA00022642"/>
    </source>
</evidence>
<dbReference type="FunFam" id="3.40.640.10:FF:000031">
    <property type="entry name" value="Kynureninase"/>
    <property type="match status" value="1"/>
</dbReference>
<dbReference type="CDD" id="cd18186">
    <property type="entry name" value="BTB_POZ_ZBTB_KLHL-like"/>
    <property type="match status" value="1"/>
</dbReference>
<evidence type="ECO:0000256" key="4">
    <source>
        <dbReference type="ARBA" id="ARBA00022898"/>
    </source>
</evidence>
<dbReference type="GO" id="GO:0009435">
    <property type="term" value="P:NAD+ biosynthetic process"/>
    <property type="evidence" value="ECO:0007669"/>
    <property type="project" value="InterPro"/>
</dbReference>
<dbReference type="InterPro" id="IPR015424">
    <property type="entry name" value="PyrdxlP-dep_Trfase"/>
</dbReference>
<feature type="non-terminal residue" evidence="7">
    <location>
        <position position="782"/>
    </location>
</feature>
<dbReference type="SUPFAM" id="SSF54695">
    <property type="entry name" value="POZ domain"/>
    <property type="match status" value="1"/>
</dbReference>
<dbReference type="InterPro" id="IPR000210">
    <property type="entry name" value="BTB/POZ_dom"/>
</dbReference>
<comment type="caution">
    <text evidence="7">The sequence shown here is derived from an EMBL/GenBank/DDBJ whole genome shotgun (WGS) entry which is preliminary data.</text>
</comment>
<keyword evidence="4" id="KW-0663">Pyridoxal phosphate</keyword>
<gene>
    <name evidence="7" type="ORF">GT037_008969</name>
</gene>
<organism evidence="7 8">
    <name type="scientific">Alternaria burnsii</name>
    <dbReference type="NCBI Taxonomy" id="1187904"/>
    <lineage>
        <taxon>Eukaryota</taxon>
        <taxon>Fungi</taxon>
        <taxon>Dikarya</taxon>
        <taxon>Ascomycota</taxon>
        <taxon>Pezizomycotina</taxon>
        <taxon>Dothideomycetes</taxon>
        <taxon>Pleosporomycetidae</taxon>
        <taxon>Pleosporales</taxon>
        <taxon>Pleosporineae</taxon>
        <taxon>Pleosporaceae</taxon>
        <taxon>Alternaria</taxon>
        <taxon>Alternaria sect. Alternaria</taxon>
    </lineage>
</organism>
<feature type="domain" description="BTB" evidence="6">
    <location>
        <begin position="516"/>
        <end position="578"/>
    </location>
</feature>
<evidence type="ECO:0000256" key="1">
    <source>
        <dbReference type="ARBA" id="ARBA00022490"/>
    </source>
</evidence>
<evidence type="ECO:0000259" key="6">
    <source>
        <dbReference type="PROSITE" id="PS50097"/>
    </source>
</evidence>
<dbReference type="PROSITE" id="PS50097">
    <property type="entry name" value="BTB"/>
    <property type="match status" value="1"/>
</dbReference>
<dbReference type="SMART" id="SM00225">
    <property type="entry name" value="BTB"/>
    <property type="match status" value="1"/>
</dbReference>
<dbReference type="EMBL" id="JAAABM010000014">
    <property type="protein sequence ID" value="KAF7673018.1"/>
    <property type="molecule type" value="Genomic_DNA"/>
</dbReference>
<dbReference type="RefSeq" id="XP_038783361.1">
    <property type="nucleotide sequence ID" value="XM_038934016.1"/>
</dbReference>
<sequence>SVGILQDKYPYHQYIAMDAAAAIKQLRQGQKPQWPANTESLEFAHSLDQSTEIPKTFRPEFVVPSKAQLKRKTLKDDAQTANPASTPDDEAIYFCGNSLGLQPKAVGEHLNAYLKTWGSIAVGGHFTALEDSPLTPYQDMAAGCSKRMADIVGASPSEIVAMNTLTINLHLMMAAFYKPTEKKHKIMCEWRPFPSDWYAIESQIEWHGLDPKKSMLLVEPDDGHIMTTKNILRLIDENVDELALIMLPGIQYYSGQLLDIPTITAHARKHNITIGWDLAHAAGNAELKLHDWDVDFACWCTYKYMNAGAGSIAGAFIHEKHGNNDHYKGLKGWYGHDKSSRFLMDNKFVPTPGAQGFQCSNPSIVDLTCLAGSLSVFEKTSMTDLRSRSLLLTAYAEHLLSQIAARNIKDGAFPFQIITPTDPRFRGAQLSVLLPEDVFDDASAALVEGGVICDKRKPGIIRVAPVPMYNTFNDVWRFMQIFEEAIRQKGQGQTQEPQSQGAPVEARFVLKSGAYSDLTIICNNDTYKVHKAIVCERAEFFARNLKFGGKESESGIINLPDDEPDTVRLLIHYLYGGEYKPLLPDNNCWAGVTLSAFKQAAKESRPLDNANSQPYNYDFPHTCSHPNRACTKPHICPHHTCSNNKDCKTGSHLYTCSNFNCEECNPSALPLSSINGKADQLLLHSEMYEIADKYDVVGLKDLVIEKFHRACQHFWDSDKFSVAAHHVFSTTLDDDKGLRDIVSATISAHMGLIKKPEVKVLLNEFNGLALGILEEKIIENGW</sequence>
<accession>A0A8H7AWQ9</accession>
<evidence type="ECO:0000313" key="8">
    <source>
        <dbReference type="Proteomes" id="UP000596902"/>
    </source>
</evidence>
<dbReference type="HAMAP" id="MF_01970">
    <property type="entry name" value="Kynureninase"/>
    <property type="match status" value="1"/>
</dbReference>
<name>A0A8H7AWQ9_9PLEO</name>
<dbReference type="GO" id="GO:0030170">
    <property type="term" value="F:pyridoxal phosphate binding"/>
    <property type="evidence" value="ECO:0007669"/>
    <property type="project" value="InterPro"/>
</dbReference>
<keyword evidence="8" id="KW-1185">Reference proteome</keyword>
<dbReference type="GO" id="GO:0030429">
    <property type="term" value="F:kynureninase activity"/>
    <property type="evidence" value="ECO:0007669"/>
    <property type="project" value="InterPro"/>
</dbReference>
<keyword evidence="2" id="KW-0662">Pyridine nucleotide biosynthesis</keyword>
<dbReference type="NCBIfam" id="TIGR01814">
    <property type="entry name" value="kynureninase"/>
    <property type="match status" value="1"/>
</dbReference>
<dbReference type="GeneID" id="62207194"/>
<dbReference type="Gene3D" id="3.30.710.10">
    <property type="entry name" value="Potassium Channel Kv1.1, Chain A"/>
    <property type="match status" value="1"/>
</dbReference>
<dbReference type="GO" id="GO:0019441">
    <property type="term" value="P:L-tryptophan catabolic process to kynurenine"/>
    <property type="evidence" value="ECO:0007669"/>
    <property type="project" value="TreeGrafter"/>
</dbReference>
<reference evidence="7" key="1">
    <citation type="submission" date="2020-01" db="EMBL/GenBank/DDBJ databases">
        <authorList>
            <person name="Feng Z.H.Z."/>
        </authorList>
    </citation>
    <scope>NUCLEOTIDE SEQUENCE</scope>
    <source>
        <strain evidence="7">CBS107.38</strain>
    </source>
</reference>
<dbReference type="InterPro" id="IPR015421">
    <property type="entry name" value="PyrdxlP-dep_Trfase_major"/>
</dbReference>
<protein>
    <recommendedName>
        <fullName evidence="5">Abnormal fluorescence under UV illumination</fullName>
    </recommendedName>
</protein>
<evidence type="ECO:0000256" key="5">
    <source>
        <dbReference type="ARBA" id="ARBA00083597"/>
    </source>
</evidence>
<dbReference type="InterPro" id="IPR015422">
    <property type="entry name" value="PyrdxlP-dep_Trfase_small"/>
</dbReference>
<dbReference type="PANTHER" id="PTHR14084">
    <property type="entry name" value="KYNURENINASE"/>
    <property type="match status" value="1"/>
</dbReference>
<dbReference type="Pfam" id="PF00651">
    <property type="entry name" value="BTB"/>
    <property type="match status" value="1"/>
</dbReference>
<evidence type="ECO:0000313" key="7">
    <source>
        <dbReference type="EMBL" id="KAF7673018.1"/>
    </source>
</evidence>
<dbReference type="GO" id="GO:0005737">
    <property type="term" value="C:cytoplasm"/>
    <property type="evidence" value="ECO:0007669"/>
    <property type="project" value="InterPro"/>
</dbReference>
<dbReference type="AlphaFoldDB" id="A0A8H7AWQ9"/>
<reference evidence="7" key="2">
    <citation type="submission" date="2020-08" db="EMBL/GenBank/DDBJ databases">
        <title>Draft Genome Sequence of Cumin Blight Pathogen Alternaria burnsii.</title>
        <authorList>
            <person name="Feng Z."/>
        </authorList>
    </citation>
    <scope>NUCLEOTIDE SEQUENCE</scope>
    <source>
        <strain evidence="7">CBS107.38</strain>
    </source>
</reference>
<proteinExistence type="inferred from homology"/>
<dbReference type="GO" id="GO:0043420">
    <property type="term" value="P:anthranilate metabolic process"/>
    <property type="evidence" value="ECO:0007669"/>
    <property type="project" value="TreeGrafter"/>
</dbReference>
<dbReference type="InterPro" id="IPR010111">
    <property type="entry name" value="Kynureninase"/>
</dbReference>
<evidence type="ECO:0000256" key="3">
    <source>
        <dbReference type="ARBA" id="ARBA00022801"/>
    </source>
</evidence>
<dbReference type="Gene3D" id="3.90.1150.10">
    <property type="entry name" value="Aspartate Aminotransferase, domain 1"/>
    <property type="match status" value="1"/>
</dbReference>
<dbReference type="SUPFAM" id="SSF53383">
    <property type="entry name" value="PLP-dependent transferases"/>
    <property type="match status" value="1"/>
</dbReference>
<keyword evidence="1" id="KW-0963">Cytoplasm</keyword>
<dbReference type="Proteomes" id="UP000596902">
    <property type="component" value="Unassembled WGS sequence"/>
</dbReference>
<keyword evidence="3" id="KW-0378">Hydrolase</keyword>
<dbReference type="PANTHER" id="PTHR14084:SF2">
    <property type="entry name" value="KYNURENINASE 2"/>
    <property type="match status" value="1"/>
</dbReference>
<dbReference type="Pfam" id="PF22580">
    <property type="entry name" value="KYNU_C"/>
    <property type="match status" value="1"/>
</dbReference>
<dbReference type="InterPro" id="IPR011333">
    <property type="entry name" value="SKP1/BTB/POZ_sf"/>
</dbReference>